<evidence type="ECO:0000313" key="3">
    <source>
        <dbReference type="WBParaSite" id="maker-unitig_38838-snap-gene-0.2-mRNA-1"/>
    </source>
</evidence>
<proteinExistence type="predicted"/>
<dbReference type="AlphaFoldDB" id="A0A1I8FL54"/>
<dbReference type="WBParaSite" id="maker-unitig_38838-snap-gene-0.2-mRNA-1">
    <property type="protein sequence ID" value="maker-unitig_38838-snap-gene-0.2-mRNA-1"/>
    <property type="gene ID" value="maker-unitig_38838-snap-gene-0.2"/>
</dbReference>
<feature type="region of interest" description="Disordered" evidence="1">
    <location>
        <begin position="30"/>
        <end position="75"/>
    </location>
</feature>
<name>A0A1I8FL54_9PLAT</name>
<sequence length="231" mass="25685">TFPLTKEAGHDRDLLVMELYARTPLRAELAPTRPNGCQQLRQLTSPTTTNCGSHDEGLGPPGPPKQSDNESVRTEDFCEQVQPVLMAAEGSTPGSKGRPGCRRRRFESIRNEDFAMGVFGWTLVPPAGGTKSSPLYRGHRRRIRRFPAPARRIGRQRLASPAEAVSELPSPVAAGLLWKIVGDSFLVREYSGEKHQQLRVLSLLSAYTRLLQQPQAAYRPWHPGELPDSQR</sequence>
<reference evidence="3" key="1">
    <citation type="submission" date="2016-11" db="UniProtKB">
        <authorList>
            <consortium name="WormBaseParasite"/>
        </authorList>
    </citation>
    <scope>IDENTIFICATION</scope>
</reference>
<dbReference type="Proteomes" id="UP000095280">
    <property type="component" value="Unplaced"/>
</dbReference>
<evidence type="ECO:0000313" key="2">
    <source>
        <dbReference type="Proteomes" id="UP000095280"/>
    </source>
</evidence>
<organism evidence="2 3">
    <name type="scientific">Macrostomum lignano</name>
    <dbReference type="NCBI Taxonomy" id="282301"/>
    <lineage>
        <taxon>Eukaryota</taxon>
        <taxon>Metazoa</taxon>
        <taxon>Spiralia</taxon>
        <taxon>Lophotrochozoa</taxon>
        <taxon>Platyhelminthes</taxon>
        <taxon>Rhabditophora</taxon>
        <taxon>Macrostomorpha</taxon>
        <taxon>Macrostomida</taxon>
        <taxon>Macrostomidae</taxon>
        <taxon>Macrostomum</taxon>
    </lineage>
</organism>
<feature type="compositionally biased region" description="Polar residues" evidence="1">
    <location>
        <begin position="35"/>
        <end position="52"/>
    </location>
</feature>
<accession>A0A1I8FL54</accession>
<protein>
    <submittedName>
        <fullName evidence="3">PIPK domain-containing protein</fullName>
    </submittedName>
</protein>
<keyword evidence="2" id="KW-1185">Reference proteome</keyword>
<evidence type="ECO:0000256" key="1">
    <source>
        <dbReference type="SAM" id="MobiDB-lite"/>
    </source>
</evidence>